<dbReference type="PANTHER" id="PTHR34293">
    <property type="entry name" value="HTH-TYPE TRANSCRIPTIONAL REGULATOR TRMBL2"/>
    <property type="match status" value="1"/>
</dbReference>
<dbReference type="Proteomes" id="UP000242133">
    <property type="component" value="Unassembled WGS sequence"/>
</dbReference>
<comment type="caution">
    <text evidence="2">The sequence shown here is derived from an EMBL/GenBank/DDBJ whole genome shotgun (WGS) entry which is preliminary data.</text>
</comment>
<protein>
    <submittedName>
        <fullName evidence="2">Sugar-specific transcriptional regulator TrmB</fullName>
    </submittedName>
</protein>
<dbReference type="InterPro" id="IPR011991">
    <property type="entry name" value="ArsR-like_HTH"/>
</dbReference>
<evidence type="ECO:0000313" key="2">
    <source>
        <dbReference type="EMBL" id="PSL13684.1"/>
    </source>
</evidence>
<dbReference type="Gene3D" id="1.10.10.10">
    <property type="entry name" value="Winged helix-like DNA-binding domain superfamily/Winged helix DNA-binding domain"/>
    <property type="match status" value="1"/>
</dbReference>
<reference evidence="2 3" key="1">
    <citation type="submission" date="2018-03" db="EMBL/GenBank/DDBJ databases">
        <title>Genomic Encyclopedia of Archaeal and Bacterial Type Strains, Phase II (KMG-II): from individual species to whole genera.</title>
        <authorList>
            <person name="Goeker M."/>
        </authorList>
    </citation>
    <scope>NUCLEOTIDE SEQUENCE [LARGE SCALE GENOMIC DNA]</scope>
    <source>
        <strain evidence="2 3">DSM 17586</strain>
    </source>
</reference>
<keyword evidence="3" id="KW-1185">Reference proteome</keyword>
<evidence type="ECO:0000313" key="3">
    <source>
        <dbReference type="Proteomes" id="UP000242133"/>
    </source>
</evidence>
<gene>
    <name evidence="2" type="ORF">CLV44_11194</name>
</gene>
<sequence>MTNMQQMIFDQLGLSERDVRIYKALLALGPSAIRTIAERAAVNRGSTYECLKSLQQRGIVTYLPKGKRRYFSAREPEVLLQLADARREQLDKAIDQLKTSVIPDLHHLKPDFSVANVEFYEGDAGIEQVLRDILNRVGEQEDPVYSVFSSKPIRPLLYRPFPNFTAQRVARKIRVRAIAIGEGGESAEYSERKWIRTEGPVDAAYIAIYPPRCAIISLASDNYPTAVVIDSREVAGAQQIIFNTLWGLL</sequence>
<dbReference type="InterPro" id="IPR036390">
    <property type="entry name" value="WH_DNA-bd_sf"/>
</dbReference>
<dbReference type="GO" id="GO:0006355">
    <property type="term" value="P:regulation of DNA-templated transcription"/>
    <property type="evidence" value="ECO:0007669"/>
    <property type="project" value="UniProtKB-ARBA"/>
</dbReference>
<dbReference type="InterPro" id="IPR002831">
    <property type="entry name" value="Tscrpt_reg_TrmB_N"/>
</dbReference>
<dbReference type="PANTHER" id="PTHR34293:SF1">
    <property type="entry name" value="HTH-TYPE TRANSCRIPTIONAL REGULATOR TRMBL2"/>
    <property type="match status" value="1"/>
</dbReference>
<dbReference type="SUPFAM" id="SSF46785">
    <property type="entry name" value="Winged helix' DNA-binding domain"/>
    <property type="match status" value="1"/>
</dbReference>
<feature type="domain" description="Transcription regulator TrmB N-terminal" evidence="1">
    <location>
        <begin position="11"/>
        <end position="74"/>
    </location>
</feature>
<evidence type="ECO:0000259" key="1">
    <source>
        <dbReference type="Pfam" id="PF01978"/>
    </source>
</evidence>
<accession>A0A2P8EW27</accession>
<proteinExistence type="predicted"/>
<dbReference type="InterPro" id="IPR051797">
    <property type="entry name" value="TrmB-like"/>
</dbReference>
<dbReference type="InterPro" id="IPR036388">
    <property type="entry name" value="WH-like_DNA-bd_sf"/>
</dbReference>
<dbReference type="AlphaFoldDB" id="A0A2P8EW27"/>
<dbReference type="EMBL" id="PYGI01000011">
    <property type="protein sequence ID" value="PSL13684.1"/>
    <property type="molecule type" value="Genomic_DNA"/>
</dbReference>
<dbReference type="CDD" id="cd00090">
    <property type="entry name" value="HTH_ARSR"/>
    <property type="match status" value="1"/>
</dbReference>
<dbReference type="Pfam" id="PF01978">
    <property type="entry name" value="TrmB"/>
    <property type="match status" value="1"/>
</dbReference>
<name>A0A2P8EW27_9GAMM</name>
<organism evidence="2 3">
    <name type="scientific">Marinobacterium halophilum</name>
    <dbReference type="NCBI Taxonomy" id="267374"/>
    <lineage>
        <taxon>Bacteria</taxon>
        <taxon>Pseudomonadati</taxon>
        <taxon>Pseudomonadota</taxon>
        <taxon>Gammaproteobacteria</taxon>
        <taxon>Oceanospirillales</taxon>
        <taxon>Oceanospirillaceae</taxon>
        <taxon>Marinobacterium</taxon>
    </lineage>
</organism>